<gene>
    <name evidence="4" type="ORF">TCAL_01163</name>
</gene>
<dbReference type="GO" id="GO:0005739">
    <property type="term" value="C:mitochondrion"/>
    <property type="evidence" value="ECO:0007669"/>
    <property type="project" value="TreeGrafter"/>
</dbReference>
<comment type="similarity">
    <text evidence="1">Belongs to the CBP3 family.</text>
</comment>
<evidence type="ECO:0000313" key="4">
    <source>
        <dbReference type="EMBL" id="TRY70365.1"/>
    </source>
</evidence>
<dbReference type="PANTHER" id="PTHR12184">
    <property type="entry name" value="UBIQUINOL-CYTOCHROME C REDUCTASE COMPLEX ASSEMBLY FACTOR 1 FAMILY MEMBER"/>
    <property type="match status" value="1"/>
</dbReference>
<dbReference type="Proteomes" id="UP000318571">
    <property type="component" value="Chromosome 9"/>
</dbReference>
<organism evidence="4 5">
    <name type="scientific">Tigriopus californicus</name>
    <name type="common">Marine copepod</name>
    <dbReference type="NCBI Taxonomy" id="6832"/>
    <lineage>
        <taxon>Eukaryota</taxon>
        <taxon>Metazoa</taxon>
        <taxon>Ecdysozoa</taxon>
        <taxon>Arthropoda</taxon>
        <taxon>Crustacea</taxon>
        <taxon>Multicrustacea</taxon>
        <taxon>Hexanauplia</taxon>
        <taxon>Copepoda</taxon>
        <taxon>Harpacticoida</taxon>
        <taxon>Harpacticidae</taxon>
        <taxon>Tigriopus</taxon>
    </lineage>
</organism>
<evidence type="ECO:0000259" key="3">
    <source>
        <dbReference type="Pfam" id="PF03981"/>
    </source>
</evidence>
<dbReference type="STRING" id="6832.A0A553NY52"/>
<accession>A0A553NY52</accession>
<evidence type="ECO:0000256" key="2">
    <source>
        <dbReference type="SAM" id="MobiDB-lite"/>
    </source>
</evidence>
<evidence type="ECO:0000256" key="1">
    <source>
        <dbReference type="ARBA" id="ARBA00006407"/>
    </source>
</evidence>
<dbReference type="EMBL" id="VCGU01000009">
    <property type="protein sequence ID" value="TRY70365.1"/>
    <property type="molecule type" value="Genomic_DNA"/>
</dbReference>
<feature type="domain" description="Ubiquinol-cytochrome c chaperone" evidence="3">
    <location>
        <begin position="96"/>
        <end position="147"/>
    </location>
</feature>
<sequence length="198" mass="22749">MWSRRFLATALHVARVPPLATPRLLPHAHYSSPATPTVPDTPPNPTPTHVPKSHGPLNWVLNKFGLGAEQAQWRTTGTLLMTSCTQSVAVEEFFKELDMPDSFYSWFLVTELHIYMVSVRLLANEGPEGFQIRNAMIESWWMDCEHRRFFLGAEPDPEKIAILVDYIRRTMTVLDHIPQNHLHYSNGLKWLPLIPKEQ</sequence>
<reference evidence="4 5" key="1">
    <citation type="journal article" date="2018" name="Nat. Ecol. Evol.">
        <title>Genomic signatures of mitonuclear coevolution across populations of Tigriopus californicus.</title>
        <authorList>
            <person name="Barreto F.S."/>
            <person name="Watson E.T."/>
            <person name="Lima T.G."/>
            <person name="Willett C.S."/>
            <person name="Edmands S."/>
            <person name="Li W."/>
            <person name="Burton R.S."/>
        </authorList>
    </citation>
    <scope>NUCLEOTIDE SEQUENCE [LARGE SCALE GENOMIC DNA]</scope>
    <source>
        <strain evidence="4 5">San Diego</strain>
    </source>
</reference>
<dbReference type="Pfam" id="PF03981">
    <property type="entry name" value="Ubiq_cyt_C_chap"/>
    <property type="match status" value="1"/>
</dbReference>
<protein>
    <recommendedName>
        <fullName evidence="3">Ubiquinol-cytochrome c chaperone domain-containing protein</fullName>
    </recommendedName>
</protein>
<proteinExistence type="inferred from homology"/>
<comment type="caution">
    <text evidence="4">The sequence shown here is derived from an EMBL/GenBank/DDBJ whole genome shotgun (WGS) entry which is preliminary data.</text>
</comment>
<keyword evidence="5" id="KW-1185">Reference proteome</keyword>
<evidence type="ECO:0000313" key="5">
    <source>
        <dbReference type="Proteomes" id="UP000318571"/>
    </source>
</evidence>
<name>A0A553NY52_TIGCA</name>
<dbReference type="InterPro" id="IPR021150">
    <property type="entry name" value="Ubiq_cyt_c_chap"/>
</dbReference>
<dbReference type="PANTHER" id="PTHR12184:SF1">
    <property type="entry name" value="UBIQUINOL-CYTOCHROME-C REDUCTASE COMPLEX ASSEMBLY FACTOR 1"/>
    <property type="match status" value="1"/>
</dbReference>
<dbReference type="InterPro" id="IPR007129">
    <property type="entry name" value="Ubiqinol_cyt_c_chaperone_CPB3"/>
</dbReference>
<dbReference type="GO" id="GO:0034551">
    <property type="term" value="P:mitochondrial respiratory chain complex III assembly"/>
    <property type="evidence" value="ECO:0007669"/>
    <property type="project" value="TreeGrafter"/>
</dbReference>
<feature type="region of interest" description="Disordered" evidence="2">
    <location>
        <begin position="30"/>
        <end position="52"/>
    </location>
</feature>
<feature type="compositionally biased region" description="Pro residues" evidence="2">
    <location>
        <begin position="39"/>
        <end position="48"/>
    </location>
</feature>
<dbReference type="AlphaFoldDB" id="A0A553NY52"/>